<feature type="compositionally biased region" description="Basic residues" evidence="1">
    <location>
        <begin position="146"/>
        <end position="159"/>
    </location>
</feature>
<evidence type="ECO:0000313" key="4">
    <source>
        <dbReference type="Proteomes" id="UP000008022"/>
    </source>
</evidence>
<feature type="chain" id="PRO_5002371709" evidence="2">
    <location>
        <begin position="18"/>
        <end position="173"/>
    </location>
</feature>
<feature type="region of interest" description="Disordered" evidence="1">
    <location>
        <begin position="127"/>
        <end position="173"/>
    </location>
</feature>
<keyword evidence="4" id="KW-1185">Reference proteome</keyword>
<dbReference type="Proteomes" id="UP000008022">
    <property type="component" value="Unassembled WGS sequence"/>
</dbReference>
<evidence type="ECO:0000313" key="3">
    <source>
        <dbReference type="EnsemblPlants" id="ORUFI09G11700.1"/>
    </source>
</evidence>
<proteinExistence type="predicted"/>
<dbReference type="EnsemblPlants" id="ORUFI09G11700.1">
    <property type="protein sequence ID" value="ORUFI09G11700.1"/>
    <property type="gene ID" value="ORUFI09G11700"/>
</dbReference>
<accession>A0A0E0QRN0</accession>
<reference evidence="4" key="1">
    <citation type="submission" date="2013-06" db="EMBL/GenBank/DDBJ databases">
        <authorList>
            <person name="Zhao Q."/>
        </authorList>
    </citation>
    <scope>NUCLEOTIDE SEQUENCE</scope>
    <source>
        <strain evidence="4">cv. W1943</strain>
    </source>
</reference>
<reference evidence="3" key="2">
    <citation type="submission" date="2015-06" db="UniProtKB">
        <authorList>
            <consortium name="EnsemblPlants"/>
        </authorList>
    </citation>
    <scope>IDENTIFICATION</scope>
</reference>
<dbReference type="AlphaFoldDB" id="A0A0E0QRN0"/>
<evidence type="ECO:0000256" key="1">
    <source>
        <dbReference type="SAM" id="MobiDB-lite"/>
    </source>
</evidence>
<feature type="compositionally biased region" description="Low complexity" evidence="1">
    <location>
        <begin position="127"/>
        <end position="145"/>
    </location>
</feature>
<protein>
    <submittedName>
        <fullName evidence="3">Uncharacterized protein</fullName>
    </submittedName>
</protein>
<keyword evidence="2" id="KW-0732">Signal</keyword>
<sequence>MGPLSFFLFLLPSLSFSLSPISLCLHLQAAAGPSGRGERKGRRRPGGGDAGGVSCLLGQSKKKKARNAINDGRILLRISGIGLACGGGMNPSDESVQVERVVVGEELKGVILWDGASPDERRLLLPPLGSRLRSRSPLRPLGPSSAHRRLQTKKKRNRREKGQEGRRKRKKER</sequence>
<evidence type="ECO:0000256" key="2">
    <source>
        <dbReference type="SAM" id="SignalP"/>
    </source>
</evidence>
<organism evidence="3 4">
    <name type="scientific">Oryza rufipogon</name>
    <name type="common">Brownbeard rice</name>
    <name type="synonym">Asian wild rice</name>
    <dbReference type="NCBI Taxonomy" id="4529"/>
    <lineage>
        <taxon>Eukaryota</taxon>
        <taxon>Viridiplantae</taxon>
        <taxon>Streptophyta</taxon>
        <taxon>Embryophyta</taxon>
        <taxon>Tracheophyta</taxon>
        <taxon>Spermatophyta</taxon>
        <taxon>Magnoliopsida</taxon>
        <taxon>Liliopsida</taxon>
        <taxon>Poales</taxon>
        <taxon>Poaceae</taxon>
        <taxon>BOP clade</taxon>
        <taxon>Oryzoideae</taxon>
        <taxon>Oryzeae</taxon>
        <taxon>Oryzinae</taxon>
        <taxon>Oryza</taxon>
    </lineage>
</organism>
<feature type="signal peptide" evidence="2">
    <location>
        <begin position="1"/>
        <end position="17"/>
    </location>
</feature>
<dbReference type="HOGENOM" id="CLU_1550069_0_0_1"/>
<feature type="region of interest" description="Disordered" evidence="1">
    <location>
        <begin position="32"/>
        <end position="55"/>
    </location>
</feature>
<dbReference type="Gramene" id="ORUFI09G11700.1">
    <property type="protein sequence ID" value="ORUFI09G11700.1"/>
    <property type="gene ID" value="ORUFI09G11700"/>
</dbReference>
<name>A0A0E0QRN0_ORYRU</name>